<feature type="region of interest" description="Disordered" evidence="1">
    <location>
        <begin position="1"/>
        <end position="23"/>
    </location>
</feature>
<sequence length="474" mass="48212">MRRWGNRGWGAHSGSGEPPRHAAVGKPRLGCSLRLWGAPPACGGGETEAGVLTPALGSPPGMRRWGNRGWGAHSGSGEPPRHAAVGKPRLGCSLRLWGAPPACGGGETEAGVLTPALGSPPGMRRWGNRGWGAHSGSGEPPRHAAVGKPRLGCSLRLWGAPPACGGGETEAGVLTPALGSPPGMRRWGNRGWGAHSGSGEPPRHAAVGKPRLGCSLRLWGAPPACGGGETEAGVLTPALGSPPGMRRWGNRGWGAHSGSGEPPRHAAVGKPRLGCSLRLWGAPPACGGGETEAGVLTPALGSPPGMRRWGNRGWGAHSGSGEPPRHAAVGKPRLGCSLRLWGAPPACGGGETEAGVLTPALGSPPGMRRWGNRGWGAHSGSGEPPRHAAVGKPRLGCSLRLWGAPPACGGGETEAGVLTPALGSPPGMRRWGNRGWGAHSGSGEPPRHAAVGKPRVRVVRPVWTLTQWGLYSLL</sequence>
<dbReference type="HOGENOM" id="CLU_576119_0_0_1"/>
<accession>K7EWX1</accession>
<protein>
    <submittedName>
        <fullName evidence="2">Uncharacterized protein</fullName>
    </submittedName>
</protein>
<reference evidence="3" key="1">
    <citation type="submission" date="2011-10" db="EMBL/GenBank/DDBJ databases">
        <authorList>
            <consortium name="Soft-shell Turtle Genome Consortium"/>
        </authorList>
    </citation>
    <scope>NUCLEOTIDE SEQUENCE [LARGE SCALE GENOMIC DNA]</scope>
    <source>
        <strain evidence="3">Daiwa-1</strain>
    </source>
</reference>
<dbReference type="Proteomes" id="UP000007267">
    <property type="component" value="Unassembled WGS sequence"/>
</dbReference>
<dbReference type="GeneTree" id="ENSGT01150000289676"/>
<evidence type="ECO:0000256" key="1">
    <source>
        <dbReference type="SAM" id="MobiDB-lite"/>
    </source>
</evidence>
<reference evidence="3" key="2">
    <citation type="journal article" date="2013" name="Nat. Genet.">
        <title>The draft genomes of soft-shell turtle and green sea turtle yield insights into the development and evolution of the turtle-specific body plan.</title>
        <authorList>
            <person name="Wang Z."/>
            <person name="Pascual-Anaya J."/>
            <person name="Zadissa A."/>
            <person name="Li W."/>
            <person name="Niimura Y."/>
            <person name="Huang Z."/>
            <person name="Li C."/>
            <person name="White S."/>
            <person name="Xiong Z."/>
            <person name="Fang D."/>
            <person name="Wang B."/>
            <person name="Ming Y."/>
            <person name="Chen Y."/>
            <person name="Zheng Y."/>
            <person name="Kuraku S."/>
            <person name="Pignatelli M."/>
            <person name="Herrero J."/>
            <person name="Beal K."/>
            <person name="Nozawa M."/>
            <person name="Li Q."/>
            <person name="Wang J."/>
            <person name="Zhang H."/>
            <person name="Yu L."/>
            <person name="Shigenobu S."/>
            <person name="Wang J."/>
            <person name="Liu J."/>
            <person name="Flicek P."/>
            <person name="Searle S."/>
            <person name="Wang J."/>
            <person name="Kuratani S."/>
            <person name="Yin Y."/>
            <person name="Aken B."/>
            <person name="Zhang G."/>
            <person name="Irie N."/>
        </authorList>
    </citation>
    <scope>NUCLEOTIDE SEQUENCE [LARGE SCALE GENOMIC DNA]</scope>
    <source>
        <strain evidence="3">Daiwa-1</strain>
    </source>
</reference>
<name>K7EWX1_PELSI</name>
<dbReference type="AlphaFoldDB" id="K7EWX1"/>
<proteinExistence type="predicted"/>
<dbReference type="Ensembl" id="ENSPSIT00000000281.1">
    <property type="protein sequence ID" value="ENSPSIP00000000281.1"/>
    <property type="gene ID" value="ENSPSIG00000000281.1"/>
</dbReference>
<dbReference type="EMBL" id="AGCU01154803">
    <property type="status" value="NOT_ANNOTATED_CDS"/>
    <property type="molecule type" value="Genomic_DNA"/>
</dbReference>
<evidence type="ECO:0000313" key="3">
    <source>
        <dbReference type="Proteomes" id="UP000007267"/>
    </source>
</evidence>
<keyword evidence="3" id="KW-1185">Reference proteome</keyword>
<organism evidence="2 3">
    <name type="scientific">Pelodiscus sinensis</name>
    <name type="common">Chinese softshell turtle</name>
    <name type="synonym">Trionyx sinensis</name>
    <dbReference type="NCBI Taxonomy" id="13735"/>
    <lineage>
        <taxon>Eukaryota</taxon>
        <taxon>Metazoa</taxon>
        <taxon>Chordata</taxon>
        <taxon>Craniata</taxon>
        <taxon>Vertebrata</taxon>
        <taxon>Euteleostomi</taxon>
        <taxon>Archelosauria</taxon>
        <taxon>Testudinata</taxon>
        <taxon>Testudines</taxon>
        <taxon>Cryptodira</taxon>
        <taxon>Trionychia</taxon>
        <taxon>Trionychidae</taxon>
        <taxon>Pelodiscus</taxon>
    </lineage>
</organism>
<evidence type="ECO:0000313" key="2">
    <source>
        <dbReference type="Ensembl" id="ENSPSIP00000000281.1"/>
    </source>
</evidence>
<reference evidence="2" key="4">
    <citation type="submission" date="2025-09" db="UniProtKB">
        <authorList>
            <consortium name="Ensembl"/>
        </authorList>
    </citation>
    <scope>IDENTIFICATION</scope>
</reference>
<reference evidence="2" key="3">
    <citation type="submission" date="2025-08" db="UniProtKB">
        <authorList>
            <consortium name="Ensembl"/>
        </authorList>
    </citation>
    <scope>IDENTIFICATION</scope>
</reference>